<protein>
    <submittedName>
        <fullName evidence="9">Acyl-CoA dehydrogenase</fullName>
    </submittedName>
</protein>
<evidence type="ECO:0000256" key="1">
    <source>
        <dbReference type="ARBA" id="ARBA00001974"/>
    </source>
</evidence>
<keyword evidence="10" id="KW-1185">Reference proteome</keyword>
<evidence type="ECO:0000313" key="9">
    <source>
        <dbReference type="EMBL" id="MEN2792620.1"/>
    </source>
</evidence>
<dbReference type="InterPro" id="IPR009100">
    <property type="entry name" value="AcylCoA_DH/oxidase_NM_dom_sf"/>
</dbReference>
<dbReference type="InterPro" id="IPR009075">
    <property type="entry name" value="AcylCo_DH/oxidase_C"/>
</dbReference>
<proteinExistence type="inferred from homology"/>
<dbReference type="InterPro" id="IPR046373">
    <property type="entry name" value="Acyl-CoA_Oxase/DH_mid-dom_sf"/>
</dbReference>
<evidence type="ECO:0000259" key="8">
    <source>
        <dbReference type="Pfam" id="PF02771"/>
    </source>
</evidence>
<dbReference type="Gene3D" id="1.10.540.10">
    <property type="entry name" value="Acyl-CoA dehydrogenase/oxidase, N-terminal domain"/>
    <property type="match status" value="2"/>
</dbReference>
<evidence type="ECO:0000259" key="6">
    <source>
        <dbReference type="Pfam" id="PF00441"/>
    </source>
</evidence>
<dbReference type="PANTHER" id="PTHR43292">
    <property type="entry name" value="ACYL-COA DEHYDROGENASE"/>
    <property type="match status" value="1"/>
</dbReference>
<dbReference type="PANTHER" id="PTHR43292:SF3">
    <property type="entry name" value="ACYL-COA DEHYDROGENASE FADE29"/>
    <property type="match status" value="1"/>
</dbReference>
<dbReference type="Proteomes" id="UP001419910">
    <property type="component" value="Unassembled WGS sequence"/>
</dbReference>
<comment type="similarity">
    <text evidence="2">Belongs to the acyl-CoA dehydrogenase family.</text>
</comment>
<feature type="domain" description="Acyl-CoA dehydrogenase/oxidase C-terminal" evidence="6">
    <location>
        <begin position="200"/>
        <end position="333"/>
    </location>
</feature>
<sequence length="733" mass="79073">MNLELAQEQVMLRDTLERLLQRDSTSARIRAVEPLGFDRALWAELTALGLPLLRVPEEAGGAGLSLLDAVLVAELAGSYLASAPLIESIVASQMLARVGGERAEPYLAAAFEGEKIVTLALHPVKPGVAQLVPAAAVADWVICSDDEAVYLVEAGEKAGTLLNTGTMPLASIQLDVSGAIVLGKGPDALSIWSACIDEWKLLVAACVAAIGNKALSEAAAYANEREAFGQLIGSYQGLAHPLADSATDVDGAALLCWRAATEQDDAARSTCISAAYWWSARTVATATIRAMRTLGGYGMSMEYDAQLYFRRGRAWSLLIGDPAAELEILGDRLWGGRHDPVPVRGENDVSFEYGAAAEAFGAEVRAFFSDRMTPEMRAFTHDTDDGNHPFNAELAAAGYLYADWPEAYGGGGRSPYEMTALSGVYTEYSWPRVPSTVTHMVGKILMHFGSEDIQQEVMPRLASGRSHVALGYSEPSCGSDIFAAATRAVREGDDWVVNGQKMFTSQGHLADYVLLIARTDPDRPKHAGLTLFLIPIPTAGYEVHEIKTLGGERTNITYYENVRVSDRYRIGEVNGGTKVLGTALKLEQGGGEYFVSALRIMLRHAEQWARTPGADGKRPFDSVAVRTRMAATHVHILVADVLDRRCQWAFVNNVPGKHFGPMSKLFGSEALVSCSTDLLNLAAPWSLLQSHDDLGVVELEGRKSIQATIYGGTSEVQRSIIAESALKLPRTRA</sequence>
<dbReference type="InterPro" id="IPR013786">
    <property type="entry name" value="AcylCoA_DH/ox_N"/>
</dbReference>
<dbReference type="Pfam" id="PF02770">
    <property type="entry name" value="Acyl-CoA_dh_M"/>
    <property type="match status" value="1"/>
</dbReference>
<comment type="caution">
    <text evidence="9">The sequence shown here is derived from an EMBL/GenBank/DDBJ whole genome shotgun (WGS) entry which is preliminary data.</text>
</comment>
<evidence type="ECO:0000256" key="2">
    <source>
        <dbReference type="ARBA" id="ARBA00009347"/>
    </source>
</evidence>
<keyword evidence="4" id="KW-0274">FAD</keyword>
<evidence type="ECO:0000256" key="5">
    <source>
        <dbReference type="ARBA" id="ARBA00023002"/>
    </source>
</evidence>
<feature type="domain" description="Acyl-CoA dehydrogenase/oxidase N-terminal" evidence="8">
    <location>
        <begin position="358"/>
        <end position="464"/>
    </location>
</feature>
<dbReference type="InterPro" id="IPR006091">
    <property type="entry name" value="Acyl-CoA_Oxase/DH_mid-dom"/>
</dbReference>
<keyword evidence="3" id="KW-0285">Flavoprotein</keyword>
<reference evidence="9 10" key="1">
    <citation type="submission" date="2024-05" db="EMBL/GenBank/DDBJ databases">
        <authorList>
            <person name="Liu Q."/>
            <person name="Xin Y.-H."/>
        </authorList>
    </citation>
    <scope>NUCLEOTIDE SEQUENCE [LARGE SCALE GENOMIC DNA]</scope>
    <source>
        <strain evidence="9 10">CGMCC 1.10181</strain>
    </source>
</reference>
<dbReference type="InterPro" id="IPR052161">
    <property type="entry name" value="Mycobact_Acyl-CoA_DH"/>
</dbReference>
<dbReference type="InterPro" id="IPR036250">
    <property type="entry name" value="AcylCo_DH-like_C"/>
</dbReference>
<dbReference type="SUPFAM" id="SSF47203">
    <property type="entry name" value="Acyl-CoA dehydrogenase C-terminal domain-like"/>
    <property type="match status" value="2"/>
</dbReference>
<dbReference type="Pfam" id="PF02771">
    <property type="entry name" value="Acyl-CoA_dh_N"/>
    <property type="match status" value="2"/>
</dbReference>
<keyword evidence="5" id="KW-0560">Oxidoreductase</keyword>
<dbReference type="InterPro" id="IPR037069">
    <property type="entry name" value="AcylCoA_DH/ox_N_sf"/>
</dbReference>
<dbReference type="SUPFAM" id="SSF56645">
    <property type="entry name" value="Acyl-CoA dehydrogenase NM domain-like"/>
    <property type="match status" value="2"/>
</dbReference>
<dbReference type="RefSeq" id="WP_343892266.1">
    <property type="nucleotide sequence ID" value="NZ_BAAAEH010000055.1"/>
</dbReference>
<feature type="domain" description="Acyl-CoA oxidase/dehydrogenase middle" evidence="7">
    <location>
        <begin position="469"/>
        <end position="555"/>
    </location>
</feature>
<evidence type="ECO:0000259" key="7">
    <source>
        <dbReference type="Pfam" id="PF02770"/>
    </source>
</evidence>
<accession>A0ABU9Y9X9</accession>
<dbReference type="Gene3D" id="1.20.140.10">
    <property type="entry name" value="Butyryl-CoA Dehydrogenase, subunit A, domain 3"/>
    <property type="match status" value="2"/>
</dbReference>
<name>A0ABU9Y9X9_9SPHN</name>
<evidence type="ECO:0000313" key="10">
    <source>
        <dbReference type="Proteomes" id="UP001419910"/>
    </source>
</evidence>
<gene>
    <name evidence="9" type="ORF">ABC974_23535</name>
</gene>
<dbReference type="Gene3D" id="2.40.110.10">
    <property type="entry name" value="Butyryl-CoA Dehydrogenase, subunit A, domain 2"/>
    <property type="match status" value="1"/>
</dbReference>
<comment type="cofactor">
    <cofactor evidence="1">
        <name>FAD</name>
        <dbReference type="ChEBI" id="CHEBI:57692"/>
    </cofactor>
</comment>
<evidence type="ECO:0000256" key="4">
    <source>
        <dbReference type="ARBA" id="ARBA00022827"/>
    </source>
</evidence>
<dbReference type="EMBL" id="JBDIME010000031">
    <property type="protein sequence ID" value="MEN2792620.1"/>
    <property type="molecule type" value="Genomic_DNA"/>
</dbReference>
<feature type="domain" description="Acyl-CoA dehydrogenase/oxidase N-terminal" evidence="8">
    <location>
        <begin position="7"/>
        <end position="102"/>
    </location>
</feature>
<organism evidence="9 10">
    <name type="scientific">Sphingomonas oligophenolica</name>
    <dbReference type="NCBI Taxonomy" id="301154"/>
    <lineage>
        <taxon>Bacteria</taxon>
        <taxon>Pseudomonadati</taxon>
        <taxon>Pseudomonadota</taxon>
        <taxon>Alphaproteobacteria</taxon>
        <taxon>Sphingomonadales</taxon>
        <taxon>Sphingomonadaceae</taxon>
        <taxon>Sphingomonas</taxon>
    </lineage>
</organism>
<feature type="domain" description="Acyl-CoA dehydrogenase/oxidase C-terminal" evidence="6">
    <location>
        <begin position="597"/>
        <end position="725"/>
    </location>
</feature>
<dbReference type="Pfam" id="PF00441">
    <property type="entry name" value="Acyl-CoA_dh_1"/>
    <property type="match status" value="2"/>
</dbReference>
<evidence type="ECO:0000256" key="3">
    <source>
        <dbReference type="ARBA" id="ARBA00022630"/>
    </source>
</evidence>